<evidence type="ECO:0008006" key="4">
    <source>
        <dbReference type="Google" id="ProtNLM"/>
    </source>
</evidence>
<dbReference type="PANTHER" id="PTHR19920">
    <property type="entry name" value="WD40 PROTEIN CIAO1"/>
    <property type="match status" value="1"/>
</dbReference>
<dbReference type="EMBL" id="CAJJDN010000196">
    <property type="protein sequence ID" value="CAD8128761.1"/>
    <property type="molecule type" value="Genomic_DNA"/>
</dbReference>
<protein>
    <recommendedName>
        <fullName evidence="4">WD40-repeat-containing domain</fullName>
    </recommendedName>
</protein>
<dbReference type="PANTHER" id="PTHR19920:SF0">
    <property type="entry name" value="CYTOSOLIC IRON-SULFUR PROTEIN ASSEMBLY PROTEIN CIAO1-RELATED"/>
    <property type="match status" value="1"/>
</dbReference>
<organism evidence="2 3">
    <name type="scientific">Paramecium sonneborni</name>
    <dbReference type="NCBI Taxonomy" id="65129"/>
    <lineage>
        <taxon>Eukaryota</taxon>
        <taxon>Sar</taxon>
        <taxon>Alveolata</taxon>
        <taxon>Ciliophora</taxon>
        <taxon>Intramacronucleata</taxon>
        <taxon>Oligohymenophorea</taxon>
        <taxon>Peniculida</taxon>
        <taxon>Parameciidae</taxon>
        <taxon>Paramecium</taxon>
    </lineage>
</organism>
<accession>A0A8S1RJN4</accession>
<sequence>MISTINKDIKVWNFINHQLYDTSIILKGHQQNVYCLVYSKISQWFISGGFDQNIIIWKQINEQQWESTCICNSGSEVFNFYLNKNEDQLFSSHLDGSIKIWLVSKDLNSLSLNQTLHKHKKQVGQISINEEESQMVSCSSDKKIIIWEQDNNKKWQFKYFVNKTVDDSGERIIYLDKDTITWKQIQKGIIHIFHQENNIFVEKKDQQINLKAIEFADYMCLCPFIFNRKKQILIIKHHNYMNIFKYENSQLTQIEEPIQFENFSFFGNLTQDGKFLVIWISQQHLYRVYQLFQD</sequence>
<feature type="repeat" description="WD" evidence="1">
    <location>
        <begin position="116"/>
        <end position="148"/>
    </location>
</feature>
<dbReference type="Proteomes" id="UP000692954">
    <property type="component" value="Unassembled WGS sequence"/>
</dbReference>
<dbReference type="GO" id="GO:0097361">
    <property type="term" value="C:cytosolic [4Fe-4S] assembly targeting complex"/>
    <property type="evidence" value="ECO:0007669"/>
    <property type="project" value="TreeGrafter"/>
</dbReference>
<evidence type="ECO:0000313" key="3">
    <source>
        <dbReference type="Proteomes" id="UP000692954"/>
    </source>
</evidence>
<dbReference type="AlphaFoldDB" id="A0A8S1RJN4"/>
<dbReference type="Pfam" id="PF00400">
    <property type="entry name" value="WD40"/>
    <property type="match status" value="2"/>
</dbReference>
<proteinExistence type="predicted"/>
<evidence type="ECO:0000313" key="2">
    <source>
        <dbReference type="EMBL" id="CAD8128761.1"/>
    </source>
</evidence>
<dbReference type="GO" id="GO:0016226">
    <property type="term" value="P:iron-sulfur cluster assembly"/>
    <property type="evidence" value="ECO:0007669"/>
    <property type="project" value="TreeGrafter"/>
</dbReference>
<name>A0A8S1RJN4_9CILI</name>
<gene>
    <name evidence="2" type="ORF">PSON_ATCC_30995.1.T1960007</name>
</gene>
<dbReference type="SMART" id="SM00320">
    <property type="entry name" value="WD40"/>
    <property type="match status" value="3"/>
</dbReference>
<keyword evidence="3" id="KW-1185">Reference proteome</keyword>
<dbReference type="InterPro" id="IPR001680">
    <property type="entry name" value="WD40_rpt"/>
</dbReference>
<feature type="repeat" description="WD" evidence="1">
    <location>
        <begin position="26"/>
        <end position="58"/>
    </location>
</feature>
<reference evidence="2" key="1">
    <citation type="submission" date="2021-01" db="EMBL/GenBank/DDBJ databases">
        <authorList>
            <consortium name="Genoscope - CEA"/>
            <person name="William W."/>
        </authorList>
    </citation>
    <scope>NUCLEOTIDE SEQUENCE</scope>
</reference>
<dbReference type="OrthoDB" id="2161379at2759"/>
<keyword evidence="1" id="KW-0853">WD repeat</keyword>
<comment type="caution">
    <text evidence="2">The sequence shown here is derived from an EMBL/GenBank/DDBJ whole genome shotgun (WGS) entry which is preliminary data.</text>
</comment>
<dbReference type="PROSITE" id="PS50082">
    <property type="entry name" value="WD_REPEATS_2"/>
    <property type="match status" value="2"/>
</dbReference>
<dbReference type="PROSITE" id="PS50294">
    <property type="entry name" value="WD_REPEATS_REGION"/>
    <property type="match status" value="2"/>
</dbReference>
<evidence type="ECO:0000256" key="1">
    <source>
        <dbReference type="PROSITE-ProRule" id="PRU00221"/>
    </source>
</evidence>